<dbReference type="GO" id="GO:0016491">
    <property type="term" value="F:oxidoreductase activity"/>
    <property type="evidence" value="ECO:0007669"/>
    <property type="project" value="UniProtKB-KW"/>
</dbReference>
<evidence type="ECO:0000313" key="4">
    <source>
        <dbReference type="Proteomes" id="UP000252517"/>
    </source>
</evidence>
<organism evidence="3 4">
    <name type="scientific">Thalassospira profundimaris</name>
    <dbReference type="NCBI Taxonomy" id="502049"/>
    <lineage>
        <taxon>Bacteria</taxon>
        <taxon>Pseudomonadati</taxon>
        <taxon>Pseudomonadota</taxon>
        <taxon>Alphaproteobacteria</taxon>
        <taxon>Rhodospirillales</taxon>
        <taxon>Thalassospiraceae</taxon>
        <taxon>Thalassospira</taxon>
    </lineage>
</organism>
<dbReference type="Gene3D" id="1.10.1530.10">
    <property type="match status" value="1"/>
</dbReference>
<dbReference type="InterPro" id="IPR003767">
    <property type="entry name" value="Malate/L-lactate_DH-like"/>
</dbReference>
<comment type="similarity">
    <text evidence="1">Belongs to the LDH2/MDH2 oxidoreductase family.</text>
</comment>
<evidence type="ECO:0000313" key="3">
    <source>
        <dbReference type="EMBL" id="RCK53601.1"/>
    </source>
</evidence>
<sequence length="330" mass="34091">MLLSLSDSRQLIIDALVRNNVSAENAASVATALVAAEASGQGGHGFRRVEAYATQARSGKVDGQVTPSFSRPAPGILAIDAAHGYAYPAIDLAVAELPGMARAQGIAMATIRRSHHAGVMGLTVERFAQQGLLAIMVANAPAAMAPWGGVRPIYGTNPLAFAAPVQGKGPIVVDMALSKVARGKIMAARQKGVNIPEGWALDRDGNPTTDASAAMEGTMIPTGDAKGAALALMVEILAAGLSAAHFSHEATSLFDDKGAPPALGQTIIAIDPKNTAPGFNPLERIYDLAEEIALDSAVRLPGRRGQALRDKAANEGIEVEDDLIALVKSL</sequence>
<name>A0A367XLD1_9PROT</name>
<dbReference type="InterPro" id="IPR043144">
    <property type="entry name" value="Mal/L-sulf/L-lact_DH-like_ah"/>
</dbReference>
<dbReference type="InterPro" id="IPR036111">
    <property type="entry name" value="Mal/L-sulfo/L-lacto_DH-like_sf"/>
</dbReference>
<dbReference type="SUPFAM" id="SSF89733">
    <property type="entry name" value="L-sulfolactate dehydrogenase-like"/>
    <property type="match status" value="1"/>
</dbReference>
<evidence type="ECO:0000256" key="1">
    <source>
        <dbReference type="ARBA" id="ARBA00006056"/>
    </source>
</evidence>
<dbReference type="PANTHER" id="PTHR11091:SF0">
    <property type="entry name" value="MALATE DEHYDROGENASE"/>
    <property type="match status" value="1"/>
</dbReference>
<comment type="caution">
    <text evidence="3">The sequence shown here is derived from an EMBL/GenBank/DDBJ whole genome shotgun (WGS) entry which is preliminary data.</text>
</comment>
<dbReference type="OrthoDB" id="9811519at2"/>
<protein>
    <submittedName>
        <fullName evidence="3">Sulfolactate dehydrogenase</fullName>
    </submittedName>
</protein>
<dbReference type="EMBL" id="JPWH01000002">
    <property type="protein sequence ID" value="RCK53601.1"/>
    <property type="molecule type" value="Genomic_DNA"/>
</dbReference>
<evidence type="ECO:0000256" key="2">
    <source>
        <dbReference type="ARBA" id="ARBA00023002"/>
    </source>
</evidence>
<dbReference type="Gene3D" id="3.30.1370.60">
    <property type="entry name" value="Hypothetical oxidoreductase yiak, domain 2"/>
    <property type="match status" value="1"/>
</dbReference>
<keyword evidence="2" id="KW-0560">Oxidoreductase</keyword>
<dbReference type="AlphaFoldDB" id="A0A367XLD1"/>
<gene>
    <name evidence="3" type="ORF">TH25_03525</name>
</gene>
<proteinExistence type="inferred from homology"/>
<dbReference type="InterPro" id="IPR043143">
    <property type="entry name" value="Mal/L-sulf/L-lact_DH-like_NADP"/>
</dbReference>
<reference evidence="3 4" key="1">
    <citation type="submission" date="2014-07" db="EMBL/GenBank/DDBJ databases">
        <title>Draft genome sequence of Thalassospira profundimaris S25-3-2.</title>
        <authorList>
            <person name="Lai Q."/>
            <person name="Shao Z."/>
        </authorList>
    </citation>
    <scope>NUCLEOTIDE SEQUENCE [LARGE SCALE GENOMIC DNA]</scope>
    <source>
        <strain evidence="3 4">S25-3-2</strain>
    </source>
</reference>
<dbReference type="RefSeq" id="WP_114087020.1">
    <property type="nucleotide sequence ID" value="NZ_JPWH01000002.1"/>
</dbReference>
<accession>A0A367XLD1</accession>
<dbReference type="Pfam" id="PF02615">
    <property type="entry name" value="Ldh_2"/>
    <property type="match status" value="1"/>
</dbReference>
<dbReference type="PANTHER" id="PTHR11091">
    <property type="entry name" value="OXIDOREDUCTASE-RELATED"/>
    <property type="match status" value="1"/>
</dbReference>
<dbReference type="Proteomes" id="UP000252517">
    <property type="component" value="Unassembled WGS sequence"/>
</dbReference>